<dbReference type="InterPro" id="IPR027417">
    <property type="entry name" value="P-loop_NTPase"/>
</dbReference>
<comment type="subunit">
    <text evidence="6">Homodimer.</text>
</comment>
<evidence type="ECO:0000259" key="7">
    <source>
        <dbReference type="SMART" id="SM00968"/>
    </source>
</evidence>
<gene>
    <name evidence="6 8" type="primary">smc</name>
    <name evidence="8" type="ORF">SCANT_v1c08270</name>
</gene>
<evidence type="ECO:0000313" key="8">
    <source>
        <dbReference type="EMBL" id="ALD66733.1"/>
    </source>
</evidence>
<dbReference type="GO" id="GO:0007062">
    <property type="term" value="P:sister chromatid cohesion"/>
    <property type="evidence" value="ECO:0007669"/>
    <property type="project" value="InterPro"/>
</dbReference>
<accession>A0A0M4JT92</accession>
<dbReference type="STRING" id="362837.SCANT_v1c08270"/>
<dbReference type="SUPFAM" id="SSF75553">
    <property type="entry name" value="Smc hinge domain"/>
    <property type="match status" value="1"/>
</dbReference>
<evidence type="ECO:0000256" key="6">
    <source>
        <dbReference type="HAMAP-Rule" id="MF_01894"/>
    </source>
</evidence>
<dbReference type="GO" id="GO:0005694">
    <property type="term" value="C:chromosome"/>
    <property type="evidence" value="ECO:0007669"/>
    <property type="project" value="InterPro"/>
</dbReference>
<feature type="domain" description="SMC hinge" evidence="7">
    <location>
        <begin position="417"/>
        <end position="536"/>
    </location>
</feature>
<dbReference type="GO" id="GO:0005524">
    <property type="term" value="F:ATP binding"/>
    <property type="evidence" value="ECO:0007669"/>
    <property type="project" value="UniProtKB-UniRule"/>
</dbReference>
<evidence type="ECO:0000256" key="1">
    <source>
        <dbReference type="ARBA" id="ARBA00022490"/>
    </source>
</evidence>
<dbReference type="Gene3D" id="3.30.70.1620">
    <property type="match status" value="1"/>
</dbReference>
<dbReference type="SUPFAM" id="SSF52540">
    <property type="entry name" value="P-loop containing nucleoside triphosphate hydrolases"/>
    <property type="match status" value="1"/>
</dbReference>
<dbReference type="HAMAP" id="MF_01894">
    <property type="entry name" value="Smc_prok"/>
    <property type="match status" value="1"/>
</dbReference>
<evidence type="ECO:0000313" key="9">
    <source>
        <dbReference type="Proteomes" id="UP000063919"/>
    </source>
</evidence>
<dbReference type="OrthoDB" id="9808768at2"/>
<feature type="coiled-coil region" evidence="6">
    <location>
        <begin position="672"/>
        <end position="731"/>
    </location>
</feature>
<dbReference type="GO" id="GO:0005737">
    <property type="term" value="C:cytoplasm"/>
    <property type="evidence" value="ECO:0007669"/>
    <property type="project" value="UniProtKB-SubCell"/>
</dbReference>
<feature type="coiled-coil region" evidence="6">
    <location>
        <begin position="170"/>
        <end position="211"/>
    </location>
</feature>
<dbReference type="EMBL" id="CP012622">
    <property type="protein sequence ID" value="ALD66733.1"/>
    <property type="molecule type" value="Genomic_DNA"/>
</dbReference>
<dbReference type="InterPro" id="IPR010935">
    <property type="entry name" value="SMC_hinge"/>
</dbReference>
<feature type="coiled-coil region" evidence="6">
    <location>
        <begin position="237"/>
        <end position="271"/>
    </location>
</feature>
<evidence type="ECO:0000256" key="3">
    <source>
        <dbReference type="ARBA" id="ARBA00022840"/>
    </source>
</evidence>
<comment type="function">
    <text evidence="6">Required for chromosome condensation and partitioning.</text>
</comment>
<keyword evidence="4 6" id="KW-0175">Coiled coil</keyword>
<evidence type="ECO:0000256" key="4">
    <source>
        <dbReference type="ARBA" id="ARBA00023054"/>
    </source>
</evidence>
<feature type="coiled-coil region" evidence="6">
    <location>
        <begin position="319"/>
        <end position="395"/>
    </location>
</feature>
<dbReference type="Pfam" id="PF06470">
    <property type="entry name" value="SMC_hinge"/>
    <property type="match status" value="1"/>
</dbReference>
<keyword evidence="2 6" id="KW-0547">Nucleotide-binding</keyword>
<dbReference type="SMART" id="SM00968">
    <property type="entry name" value="SMC_hinge"/>
    <property type="match status" value="1"/>
</dbReference>
<reference evidence="8 9" key="1">
    <citation type="journal article" date="2015" name="Genome Announc.">
        <title>Complete Genome Sequence of Spiroplasma cantharicola CC-1T (DSM 21588), a Bacterium Isolated from Soldier Beetle (Cantharis carolinus).</title>
        <authorList>
            <person name="Lo W.S."/>
            <person name="Liu P.Y."/>
            <person name="Kuo C.H."/>
        </authorList>
    </citation>
    <scope>NUCLEOTIDE SEQUENCE [LARGE SCALE GENOMIC DNA]</scope>
    <source>
        <strain evidence="8 9">CC-1</strain>
    </source>
</reference>
<protein>
    <recommendedName>
        <fullName evidence="6">Chromosome partition protein Smc</fullName>
    </recommendedName>
</protein>
<dbReference type="AlphaFoldDB" id="A0A0M4JT92"/>
<dbReference type="GO" id="GO:0007059">
    <property type="term" value="P:chromosome segregation"/>
    <property type="evidence" value="ECO:0007669"/>
    <property type="project" value="UniProtKB-UniRule"/>
</dbReference>
<dbReference type="Pfam" id="PF02463">
    <property type="entry name" value="SMC_N"/>
    <property type="match status" value="1"/>
</dbReference>
<dbReference type="InterPro" id="IPR036277">
    <property type="entry name" value="SMC_hinge_sf"/>
</dbReference>
<name>A0A0M4JT92_9MOLU</name>
<dbReference type="PANTHER" id="PTHR43977">
    <property type="entry name" value="STRUCTURAL MAINTENANCE OF CHROMOSOMES PROTEIN 3"/>
    <property type="match status" value="1"/>
</dbReference>
<comment type="similarity">
    <text evidence="6">Belongs to the SMC family.</text>
</comment>
<proteinExistence type="inferred from homology"/>
<dbReference type="RefSeq" id="WP_053946482.1">
    <property type="nucleotide sequence ID" value="NZ_CP012622.1"/>
</dbReference>
<dbReference type="InterPro" id="IPR003395">
    <property type="entry name" value="RecF/RecN/SMC_N"/>
</dbReference>
<dbReference type="InterPro" id="IPR024704">
    <property type="entry name" value="SMC"/>
</dbReference>
<dbReference type="GO" id="GO:0003677">
    <property type="term" value="F:DNA binding"/>
    <property type="evidence" value="ECO:0007669"/>
    <property type="project" value="UniProtKB-UniRule"/>
</dbReference>
<dbReference type="GO" id="GO:0030261">
    <property type="term" value="P:chromosome condensation"/>
    <property type="evidence" value="ECO:0007669"/>
    <property type="project" value="InterPro"/>
</dbReference>
<comment type="subcellular location">
    <subcellularLocation>
        <location evidence="6">Cytoplasm</location>
    </subcellularLocation>
</comment>
<dbReference type="Gene3D" id="1.20.1060.20">
    <property type="match status" value="1"/>
</dbReference>
<dbReference type="Proteomes" id="UP000063919">
    <property type="component" value="Chromosome"/>
</dbReference>
<dbReference type="Gene3D" id="3.40.50.300">
    <property type="entry name" value="P-loop containing nucleotide triphosphate hydrolases"/>
    <property type="match status" value="2"/>
</dbReference>
<organism evidence="8 9">
    <name type="scientific">Spiroplasma cantharicola</name>
    <dbReference type="NCBI Taxonomy" id="362837"/>
    <lineage>
        <taxon>Bacteria</taxon>
        <taxon>Bacillati</taxon>
        <taxon>Mycoplasmatota</taxon>
        <taxon>Mollicutes</taxon>
        <taxon>Entomoplasmatales</taxon>
        <taxon>Spiroplasmataceae</taxon>
        <taxon>Spiroplasma</taxon>
    </lineage>
</organism>
<evidence type="ECO:0000256" key="2">
    <source>
        <dbReference type="ARBA" id="ARBA00022741"/>
    </source>
</evidence>
<keyword evidence="3 6" id="KW-0067">ATP-binding</keyword>
<keyword evidence="5 6" id="KW-0238">DNA-binding</keyword>
<sequence>MIFLKKIEAFGFKSFAEPTTLNFDFSMTGIVGPNGSGKSNINDAIMWALGEQSYKSLRGDSIDDIVFSGSSEKKPLNMAEITLVFDNSNKAFSSLEYNEVSITRKFFKLTKESEYYINGSRVRLKDIQDVALETGLTKSSLAIISQGSISNFVESKPEDRRRLFDEAAGVARYKKRKEEAIRKLIRSQENLDRLNDIINEIERKLPTLKKQSKKAESYKEFFDELKNIEVSVLVNDIKLYKQKILEINEQKTELKLQISSLEKQISKRSEEFNTIANSNYEKEKELSSLNKGFTKIVEKIGELKVSRITLESKKNKVDIDDKEFKISDLKNKSKELEIRLEAEEQKLSKLLKDKVEKREKLDEASEKRFKLNQDLDSIRKQLAKTESSLETLLARKNSFDNLFEGVKNILENRSTLSGIMGTVQELITVNKNYEVALLTAIQNGLQNIVVKSTTDVKLSIDFLKNNKAGYATFLPLDNLKPSFINNETRFIIQKSKGFIGFGNELVKIDKKYQVVLDYLLSNYLVVDEYENAIELSKITNQKFNIVTLDGQRILPHGAIIGGSRKSKNVVLNDSVQIQEYENRKIELDEKELATSKEVEVLSSTIEVLREEIAEIQTSIGASRNSSQLIEKEATEVKDEFRIITGKELDGGQQEFQSIDEQIIKIISQISAQETLKDEIQQQINVIRSLKDKSNERQNNLNSIINEDRGLLSSLKDKYSNLNSDATLMQEKQGNATARLAQNYNLTFEAALELNTNLVETESEVRDRINYLRKEINLLGNVNLDSIDEYQEENDRYQTYVDQTQDVIESIKNLKDAIGDMDQQMIIQFKKIIKDVNGVLPDTFATLFGGGTASIIYTNPDDILNTGIDLKIAPPGKKIANLNLLSGGEKSMVALSVLFSILKVKPIPLVILDEVEAPLDIANVERFAKYIKTFTKSTQFMIVTHRMGTMENCDTLFGATMEQKGITKLVQIKLIEAKKLSNTN</sequence>
<keyword evidence="1 6" id="KW-0963">Cytoplasm</keyword>
<dbReference type="GO" id="GO:0006260">
    <property type="term" value="P:DNA replication"/>
    <property type="evidence" value="ECO:0007669"/>
    <property type="project" value="UniProtKB-UniRule"/>
</dbReference>
<dbReference type="GO" id="GO:0016887">
    <property type="term" value="F:ATP hydrolysis activity"/>
    <property type="evidence" value="ECO:0007669"/>
    <property type="project" value="InterPro"/>
</dbReference>
<evidence type="ECO:0000256" key="5">
    <source>
        <dbReference type="ARBA" id="ARBA00023125"/>
    </source>
</evidence>
<dbReference type="PATRIC" id="fig|362837.3.peg.843"/>
<feature type="binding site" evidence="6">
    <location>
        <begin position="33"/>
        <end position="40"/>
    </location>
    <ligand>
        <name>ATP</name>
        <dbReference type="ChEBI" id="CHEBI:30616"/>
    </ligand>
</feature>
<dbReference type="InterPro" id="IPR011890">
    <property type="entry name" value="SMC_prok"/>
</dbReference>
<dbReference type="PIRSF" id="PIRSF005719">
    <property type="entry name" value="SMC"/>
    <property type="match status" value="1"/>
</dbReference>
<keyword evidence="9" id="KW-1185">Reference proteome</keyword>
<comment type="domain">
    <text evidence="6">Contains large globular domains required for ATP hydrolysis at each terminus and a third globular domain forming a flexible hinge near the middle of the molecule. These domains are separated by coiled-coil structures.</text>
</comment>
<dbReference type="KEGG" id="scj:SCANT_v1c08270"/>